<evidence type="ECO:0000313" key="2">
    <source>
        <dbReference type="EMBL" id="RKO69840.1"/>
    </source>
</evidence>
<feature type="transmembrane region" description="Helical" evidence="1">
    <location>
        <begin position="6"/>
        <end position="33"/>
    </location>
</feature>
<sequence>MGSFVFLALTVISILLGLLFVATIILLISGGIISTSVIVGIQQRSITKGFKTLFLSSAIVGSTIVSVIFCIFLNAVYDWHSNNTAILIGIGLGIVLGIGLGLLTFKAMTELFRFLTNKYRK</sequence>
<comment type="caution">
    <text evidence="2">The sequence shown here is derived from an EMBL/GenBank/DDBJ whole genome shotgun (WGS) entry which is preliminary data.</text>
</comment>
<evidence type="ECO:0000313" key="3">
    <source>
        <dbReference type="Proteomes" id="UP000282423"/>
    </source>
</evidence>
<dbReference type="Proteomes" id="UP000282423">
    <property type="component" value="Unassembled WGS sequence"/>
</dbReference>
<name>A0A420VU05_9SPHI</name>
<feature type="transmembrane region" description="Helical" evidence="1">
    <location>
        <begin position="53"/>
        <end position="77"/>
    </location>
</feature>
<dbReference type="EMBL" id="RBWS01000016">
    <property type="protein sequence ID" value="RKO69840.1"/>
    <property type="molecule type" value="Genomic_DNA"/>
</dbReference>
<dbReference type="AlphaFoldDB" id="A0A420VU05"/>
<gene>
    <name evidence="2" type="ORF">D7322_19945</name>
</gene>
<protein>
    <submittedName>
        <fullName evidence="2">Uncharacterized protein</fullName>
    </submittedName>
</protein>
<accession>A0A420VU05</accession>
<keyword evidence="1" id="KW-0812">Transmembrane</keyword>
<keyword evidence="1" id="KW-0472">Membrane</keyword>
<evidence type="ECO:0000256" key="1">
    <source>
        <dbReference type="SAM" id="Phobius"/>
    </source>
</evidence>
<keyword evidence="1" id="KW-1133">Transmembrane helix</keyword>
<reference evidence="2 3" key="1">
    <citation type="submission" date="2018-10" db="EMBL/GenBank/DDBJ databases">
        <title>Sphingobacterium sp. M05W1-28.</title>
        <authorList>
            <person name="Cai H."/>
        </authorList>
    </citation>
    <scope>NUCLEOTIDE SEQUENCE [LARGE SCALE GENOMIC DNA]</scope>
    <source>
        <strain evidence="2 3">M05W1-28</strain>
    </source>
</reference>
<feature type="transmembrane region" description="Helical" evidence="1">
    <location>
        <begin position="83"/>
        <end position="105"/>
    </location>
</feature>
<keyword evidence="3" id="KW-1185">Reference proteome</keyword>
<organism evidence="2 3">
    <name type="scientific">Sphingobacterium puteale</name>
    <dbReference type="NCBI Taxonomy" id="2420510"/>
    <lineage>
        <taxon>Bacteria</taxon>
        <taxon>Pseudomonadati</taxon>
        <taxon>Bacteroidota</taxon>
        <taxon>Sphingobacteriia</taxon>
        <taxon>Sphingobacteriales</taxon>
        <taxon>Sphingobacteriaceae</taxon>
        <taxon>Sphingobacterium</taxon>
    </lineage>
</organism>
<proteinExistence type="predicted"/>